<reference evidence="1 2" key="1">
    <citation type="submission" date="2017-04" db="EMBL/GenBank/DDBJ databases">
        <title>Draft genome sequence of Marssonina coronaria NL1: causal agent of apple blotch.</title>
        <authorList>
            <person name="Cheng Q."/>
        </authorList>
    </citation>
    <scope>NUCLEOTIDE SEQUENCE [LARGE SCALE GENOMIC DNA]</scope>
    <source>
        <strain evidence="1 2">NL1</strain>
    </source>
</reference>
<dbReference type="EMBL" id="MZNU01000105">
    <property type="protein sequence ID" value="OWP04440.1"/>
    <property type="molecule type" value="Genomic_DNA"/>
</dbReference>
<dbReference type="PANTHER" id="PTHR43205">
    <property type="entry name" value="PROSTAGLANDIN REDUCTASE"/>
    <property type="match status" value="1"/>
</dbReference>
<comment type="caution">
    <text evidence="1">The sequence shown here is derived from an EMBL/GenBank/DDBJ whole genome shotgun (WGS) entry which is preliminary data.</text>
</comment>
<dbReference type="Gene3D" id="3.90.180.10">
    <property type="entry name" value="Medium-chain alcohol dehydrogenases, catalytic domain"/>
    <property type="match status" value="1"/>
</dbReference>
<keyword evidence="2" id="KW-1185">Reference proteome</keyword>
<dbReference type="GO" id="GO:0016628">
    <property type="term" value="F:oxidoreductase activity, acting on the CH-CH group of donors, NAD or NADP as acceptor"/>
    <property type="evidence" value="ECO:0007669"/>
    <property type="project" value="InterPro"/>
</dbReference>
<dbReference type="PANTHER" id="PTHR43205:SF19">
    <property type="entry name" value="ENOYL REDUCTASE (ER) DOMAIN-CONTAINING PROTEIN"/>
    <property type="match status" value="1"/>
</dbReference>
<sequence>MGIAGFNIKCQWVRELGAHACVSNYNSPTFEADLVAATPDEVGLYFDNVGGYVLDVVLTRVKRNGKLANWFALVSGRFATQGFIMLNYIATVPEILGELITALADGRIVLGEGEAIVEAKIELQPEVWMRLFSGADTGKLITRLIR</sequence>
<dbReference type="Gene3D" id="3.40.50.720">
    <property type="entry name" value="NAD(P)-binding Rossmann-like Domain"/>
    <property type="match status" value="2"/>
</dbReference>
<evidence type="ECO:0000313" key="1">
    <source>
        <dbReference type="EMBL" id="OWP04440.1"/>
    </source>
</evidence>
<organism evidence="1 2">
    <name type="scientific">Diplocarpon coronariae</name>
    <dbReference type="NCBI Taxonomy" id="2795749"/>
    <lineage>
        <taxon>Eukaryota</taxon>
        <taxon>Fungi</taxon>
        <taxon>Dikarya</taxon>
        <taxon>Ascomycota</taxon>
        <taxon>Pezizomycotina</taxon>
        <taxon>Leotiomycetes</taxon>
        <taxon>Helotiales</taxon>
        <taxon>Drepanopezizaceae</taxon>
        <taxon>Diplocarpon</taxon>
    </lineage>
</organism>
<dbReference type="AlphaFoldDB" id="A0A218ZA18"/>
<dbReference type="OrthoDB" id="809632at2759"/>
<evidence type="ECO:0008006" key="3">
    <source>
        <dbReference type="Google" id="ProtNLM"/>
    </source>
</evidence>
<proteinExistence type="predicted"/>
<accession>A0A218ZA18</accession>
<dbReference type="InParanoid" id="A0A218ZA18"/>
<protein>
    <recommendedName>
        <fullName evidence="3">Alcohol dehydrogenase-like C-terminal domain-containing protein</fullName>
    </recommendedName>
</protein>
<evidence type="ECO:0000313" key="2">
    <source>
        <dbReference type="Proteomes" id="UP000242519"/>
    </source>
</evidence>
<name>A0A218ZA18_9HELO</name>
<dbReference type="Proteomes" id="UP000242519">
    <property type="component" value="Unassembled WGS sequence"/>
</dbReference>
<gene>
    <name evidence="1" type="ORF">B2J93_3388</name>
</gene>
<dbReference type="InterPro" id="IPR045010">
    <property type="entry name" value="MDR_fam"/>
</dbReference>
<dbReference type="SUPFAM" id="SSF51735">
    <property type="entry name" value="NAD(P)-binding Rossmann-fold domains"/>
    <property type="match status" value="1"/>
</dbReference>
<dbReference type="InterPro" id="IPR036291">
    <property type="entry name" value="NAD(P)-bd_dom_sf"/>
</dbReference>